<dbReference type="SUPFAM" id="SSF48452">
    <property type="entry name" value="TPR-like"/>
    <property type="match status" value="1"/>
</dbReference>
<evidence type="ECO:0000313" key="3">
    <source>
        <dbReference type="Proteomes" id="UP000198569"/>
    </source>
</evidence>
<dbReference type="InterPro" id="IPR011990">
    <property type="entry name" value="TPR-like_helical_dom_sf"/>
</dbReference>
<keyword evidence="1" id="KW-0732">Signal</keyword>
<reference evidence="3" key="1">
    <citation type="submission" date="2016-10" db="EMBL/GenBank/DDBJ databases">
        <authorList>
            <person name="Varghese N."/>
            <person name="Submissions S."/>
        </authorList>
    </citation>
    <scope>NUCLEOTIDE SEQUENCE [LARGE SCALE GENOMIC DNA]</scope>
    <source>
        <strain evidence="3">DSM 15718</strain>
    </source>
</reference>
<evidence type="ECO:0000256" key="1">
    <source>
        <dbReference type="SAM" id="SignalP"/>
    </source>
</evidence>
<feature type="chain" id="PRO_5011586862" evidence="1">
    <location>
        <begin position="22"/>
        <end position="506"/>
    </location>
</feature>
<dbReference type="Gene3D" id="1.25.40.390">
    <property type="match status" value="1"/>
</dbReference>
<accession>A0A1H2QHX4</accession>
<gene>
    <name evidence="2" type="ORF">SAMN05444338_101181</name>
</gene>
<dbReference type="RefSeq" id="WP_091428562.1">
    <property type="nucleotide sequence ID" value="NZ_FNMV01000001.1"/>
</dbReference>
<dbReference type="Proteomes" id="UP000198569">
    <property type="component" value="Unassembled WGS sequence"/>
</dbReference>
<evidence type="ECO:0000313" key="2">
    <source>
        <dbReference type="EMBL" id="SDW06244.1"/>
    </source>
</evidence>
<organism evidence="2 3">
    <name type="scientific">Flavobacterium degerlachei</name>
    <dbReference type="NCBI Taxonomy" id="229203"/>
    <lineage>
        <taxon>Bacteria</taxon>
        <taxon>Pseudomonadati</taxon>
        <taxon>Bacteroidota</taxon>
        <taxon>Flavobacteriia</taxon>
        <taxon>Flavobacteriales</taxon>
        <taxon>Flavobacteriaceae</taxon>
        <taxon>Flavobacterium</taxon>
    </lineage>
</organism>
<dbReference type="STRING" id="229203.SAMN05444338_101181"/>
<sequence length="506" mass="55352">MKKIFKIATVLTLAISVYSCSDNYYDTNTPSNAVSSESVGINNILSSSIQYTMTAQYSAATSLAQVDQHIASAFNDQNIDKHYQSSLDEYWRLVYSKALPNIKVLEEKATATNSSHYLAIAKVLKAINMGFTTDLHGDVPYSEATLAATNFYPKYDAQQLIYTDVIKLLDDAIVLFASPNTSTFNPGADDLIYGGKAASWTKAAYTFKARFQLHLMKVNGANATATAVLASLSKGFTANSDDFQLKYNSVNTNPWYQSQLGLSTGNLTFYISNHFISYMNGGIVFPFASPSLTMDPRMPLLVDLSTYSSAGISAGPDPTVVANYIGSTNGTGTSSKTKIGTQFFYSKIDSPLVYLTYSEAKFMEAEAQFLLSGGTSTSVGTNAAANAAYLAGISANMDKLGVVAANKNAYLADASIAKGVAALELKDIMRQKFIALFLNPEVFTDYRRYDFSTNAFKNLTKPANTDPLNEGKWIRRYVYSSNERGANTENYNLNFKPMISPVWWDK</sequence>
<protein>
    <submittedName>
        <fullName evidence="2">Starch-binding associating with outer membrane</fullName>
    </submittedName>
</protein>
<keyword evidence="3" id="KW-1185">Reference proteome</keyword>
<dbReference type="EMBL" id="FNMV01000001">
    <property type="protein sequence ID" value="SDW06244.1"/>
    <property type="molecule type" value="Genomic_DNA"/>
</dbReference>
<feature type="signal peptide" evidence="1">
    <location>
        <begin position="1"/>
        <end position="21"/>
    </location>
</feature>
<dbReference type="PROSITE" id="PS51257">
    <property type="entry name" value="PROKAR_LIPOPROTEIN"/>
    <property type="match status" value="1"/>
</dbReference>
<dbReference type="OrthoDB" id="725917at2"/>
<dbReference type="AlphaFoldDB" id="A0A1H2QHX4"/>
<dbReference type="InterPro" id="IPR041662">
    <property type="entry name" value="SusD-like_2"/>
</dbReference>
<proteinExistence type="predicted"/>
<dbReference type="Pfam" id="PF12771">
    <property type="entry name" value="SusD-like_2"/>
    <property type="match status" value="1"/>
</dbReference>
<name>A0A1H2QHX4_9FLAO</name>